<dbReference type="SUPFAM" id="SSF46689">
    <property type="entry name" value="Homeodomain-like"/>
    <property type="match status" value="1"/>
</dbReference>
<feature type="modified residue" description="4-aspartylphosphate" evidence="12">
    <location>
        <position position="1146"/>
    </location>
</feature>
<keyword evidence="5" id="KW-0547">Nucleotide-binding</keyword>
<dbReference type="GO" id="GO:0003700">
    <property type="term" value="F:DNA-binding transcription factor activity"/>
    <property type="evidence" value="ECO:0007669"/>
    <property type="project" value="InterPro"/>
</dbReference>
<dbReference type="InterPro" id="IPR015943">
    <property type="entry name" value="WD40/YVTN_repeat-like_dom_sf"/>
</dbReference>
<proteinExistence type="predicted"/>
<dbReference type="EC" id="2.7.13.3" evidence="2"/>
<dbReference type="FunFam" id="1.10.287.130:FF:000045">
    <property type="entry name" value="Two-component system sensor histidine kinase/response regulator"/>
    <property type="match status" value="1"/>
</dbReference>
<dbReference type="SMART" id="SM00387">
    <property type="entry name" value="HATPase_c"/>
    <property type="match status" value="1"/>
</dbReference>
<dbReference type="Pfam" id="PF07495">
    <property type="entry name" value="Y_Y_Y"/>
    <property type="match status" value="1"/>
</dbReference>
<dbReference type="Proteomes" id="UP000290433">
    <property type="component" value="Unassembled WGS sequence"/>
</dbReference>
<dbReference type="SMART" id="SM00448">
    <property type="entry name" value="REC"/>
    <property type="match status" value="1"/>
</dbReference>
<dbReference type="EMBL" id="JUIV01000028">
    <property type="protein sequence ID" value="RYJ36585.1"/>
    <property type="molecule type" value="Genomic_DNA"/>
</dbReference>
<keyword evidence="8" id="KW-0902">Two-component regulatory system</keyword>
<keyword evidence="4" id="KW-0808">Transferase</keyword>
<evidence type="ECO:0000256" key="8">
    <source>
        <dbReference type="ARBA" id="ARBA00023012"/>
    </source>
</evidence>
<dbReference type="CDD" id="cd17574">
    <property type="entry name" value="REC_OmpR"/>
    <property type="match status" value="1"/>
</dbReference>
<evidence type="ECO:0000256" key="7">
    <source>
        <dbReference type="ARBA" id="ARBA00022840"/>
    </source>
</evidence>
<comment type="caution">
    <text evidence="17">The sequence shown here is derived from an EMBL/GenBank/DDBJ whole genome shotgun (WGS) entry which is preliminary data.</text>
</comment>
<dbReference type="SUPFAM" id="SSF63829">
    <property type="entry name" value="Calcium-dependent phosphotriesterase"/>
    <property type="match status" value="2"/>
</dbReference>
<evidence type="ECO:0000256" key="12">
    <source>
        <dbReference type="PROSITE-ProRule" id="PRU00169"/>
    </source>
</evidence>
<gene>
    <name evidence="17" type="ORF">NU08_4402</name>
</gene>
<feature type="domain" description="Response regulatory" evidence="16">
    <location>
        <begin position="1098"/>
        <end position="1213"/>
    </location>
</feature>
<comment type="catalytic activity">
    <reaction evidence="1">
        <text>ATP + protein L-histidine = ADP + protein N-phospho-L-histidine.</text>
        <dbReference type="EC" id="2.7.13.3"/>
    </reaction>
</comment>
<dbReference type="InterPro" id="IPR036097">
    <property type="entry name" value="HisK_dim/P_sf"/>
</dbReference>
<keyword evidence="13" id="KW-1133">Transmembrane helix</keyword>
<name>A0A444VSK0_9FLAO</name>
<dbReference type="Pfam" id="PF12833">
    <property type="entry name" value="HTH_18"/>
    <property type="match status" value="1"/>
</dbReference>
<evidence type="ECO:0000313" key="17">
    <source>
        <dbReference type="EMBL" id="RYJ36585.1"/>
    </source>
</evidence>
<dbReference type="GO" id="GO:0043565">
    <property type="term" value="F:sequence-specific DNA binding"/>
    <property type="evidence" value="ECO:0007669"/>
    <property type="project" value="InterPro"/>
</dbReference>
<dbReference type="InterPro" id="IPR011123">
    <property type="entry name" value="Y_Y_Y"/>
</dbReference>
<dbReference type="SUPFAM" id="SSF47384">
    <property type="entry name" value="Homodimeric domain of signal transducing histidine kinase"/>
    <property type="match status" value="1"/>
</dbReference>
<dbReference type="InterPro" id="IPR013783">
    <property type="entry name" value="Ig-like_fold"/>
</dbReference>
<dbReference type="Gene3D" id="2.60.40.10">
    <property type="entry name" value="Immunoglobulins"/>
    <property type="match status" value="1"/>
</dbReference>
<dbReference type="Pfam" id="PF00072">
    <property type="entry name" value="Response_reg"/>
    <property type="match status" value="1"/>
</dbReference>
<keyword evidence="7" id="KW-0067">ATP-binding</keyword>
<dbReference type="Pfam" id="PF02518">
    <property type="entry name" value="HATPase_c"/>
    <property type="match status" value="1"/>
</dbReference>
<evidence type="ECO:0000259" key="14">
    <source>
        <dbReference type="PROSITE" id="PS01124"/>
    </source>
</evidence>
<evidence type="ECO:0000256" key="10">
    <source>
        <dbReference type="ARBA" id="ARBA00023125"/>
    </source>
</evidence>
<dbReference type="InterPro" id="IPR005467">
    <property type="entry name" value="His_kinase_dom"/>
</dbReference>
<dbReference type="CDD" id="cd00075">
    <property type="entry name" value="HATPase"/>
    <property type="match status" value="1"/>
</dbReference>
<keyword evidence="13" id="KW-0472">Membrane</keyword>
<keyword evidence="9" id="KW-0805">Transcription regulation</keyword>
<keyword evidence="11" id="KW-0804">Transcription</keyword>
<dbReference type="Gene3D" id="3.40.50.2300">
    <property type="match status" value="1"/>
</dbReference>
<dbReference type="CDD" id="cd00082">
    <property type="entry name" value="HisKA"/>
    <property type="match status" value="1"/>
</dbReference>
<accession>A0A444VSK0</accession>
<dbReference type="InterPro" id="IPR018062">
    <property type="entry name" value="HTH_AraC-typ_CS"/>
</dbReference>
<organism evidence="17 18">
    <name type="scientific">Flavobacterium anhuiense</name>
    <dbReference type="NCBI Taxonomy" id="459526"/>
    <lineage>
        <taxon>Bacteria</taxon>
        <taxon>Pseudomonadati</taxon>
        <taxon>Bacteroidota</taxon>
        <taxon>Flavobacteriia</taxon>
        <taxon>Flavobacteriales</taxon>
        <taxon>Flavobacteriaceae</taxon>
        <taxon>Flavobacterium</taxon>
    </lineage>
</organism>
<protein>
    <recommendedName>
        <fullName evidence="2">histidine kinase</fullName>
        <ecNumber evidence="2">2.7.13.3</ecNumber>
    </recommendedName>
</protein>
<evidence type="ECO:0000256" key="13">
    <source>
        <dbReference type="SAM" id="Phobius"/>
    </source>
</evidence>
<dbReference type="SUPFAM" id="SSF55874">
    <property type="entry name" value="ATPase domain of HSP90 chaperone/DNA topoisomerase II/histidine kinase"/>
    <property type="match status" value="1"/>
</dbReference>
<dbReference type="PROSITE" id="PS00041">
    <property type="entry name" value="HTH_ARAC_FAMILY_1"/>
    <property type="match status" value="1"/>
</dbReference>
<dbReference type="Gene3D" id="1.10.287.130">
    <property type="match status" value="1"/>
</dbReference>
<dbReference type="InterPro" id="IPR011006">
    <property type="entry name" value="CheY-like_superfamily"/>
</dbReference>
<dbReference type="FunFam" id="3.30.565.10:FF:000037">
    <property type="entry name" value="Hybrid sensor histidine kinase/response regulator"/>
    <property type="match status" value="1"/>
</dbReference>
<dbReference type="GO" id="GO:0000155">
    <property type="term" value="F:phosphorelay sensor kinase activity"/>
    <property type="evidence" value="ECO:0007669"/>
    <property type="project" value="InterPro"/>
</dbReference>
<reference evidence="17 18" key="1">
    <citation type="submission" date="2014-12" db="EMBL/GenBank/DDBJ databases">
        <title>Genome sequence of Flavobacterium anhuiense RCM74.</title>
        <authorList>
            <person name="Kim J.F."/>
            <person name="Song J.Y."/>
            <person name="Kwak M.-J."/>
            <person name="Lee S.-W."/>
        </authorList>
    </citation>
    <scope>NUCLEOTIDE SEQUENCE [LARGE SCALE GENOMIC DNA]</scope>
    <source>
        <strain evidence="17 18">RCM74</strain>
    </source>
</reference>
<dbReference type="PROSITE" id="PS01124">
    <property type="entry name" value="HTH_ARAC_FAMILY_2"/>
    <property type="match status" value="1"/>
</dbReference>
<dbReference type="PROSITE" id="PS50109">
    <property type="entry name" value="HIS_KIN"/>
    <property type="match status" value="1"/>
</dbReference>
<evidence type="ECO:0000256" key="6">
    <source>
        <dbReference type="ARBA" id="ARBA00022777"/>
    </source>
</evidence>
<dbReference type="Pfam" id="PF00512">
    <property type="entry name" value="HisKA"/>
    <property type="match status" value="1"/>
</dbReference>
<evidence type="ECO:0000256" key="4">
    <source>
        <dbReference type="ARBA" id="ARBA00022679"/>
    </source>
</evidence>
<dbReference type="SMART" id="SM00342">
    <property type="entry name" value="HTH_ARAC"/>
    <property type="match status" value="1"/>
</dbReference>
<sequence length="1348" mass="154513">MINLDRMKKHKALLLFLAVFGIISFQSILAQSNYIFHQLKTSEGFSSTNVKTFLRDSYGFLWIGTETGLNRYDGYEFKVYTTNSKKPNSLISNDILGLQEDGMGNIWVNFGHDNAIYNRDKDCFITDIGFLLNKLHIRADSNCKIYVDKKKNLWVFNKKNISFYDIKKRHTSIFTGVSIEEPFFISVTDNGESVYCIENSQKCWQLNSTTGHIKNISLPVSSRRNGTDEWHIVFLDSNNGLWTYFNNSPNEVFYRDDQTKKWSSITLKSSVDSDINFVSSIIENKPGEIWIGTDHKGLFIFDKSKNSIINCVQNSNKDNSLPSNNITCMYRDNDRTIWIGHSKKGLSFFNESFKNFINFKHPECSDISTIMEDHNEDLWIATDGKGLFKKDKKSGNTSRIPFPKAAITCLLEDRKNRIWIGTYQNGLFCWQNGAITQYTTKNSKLSNNNVWNLKQDRYGNIWIGSMGGKIQQLPSDATSFDSVISVFEDQVFALDMFYDSGDELLLGTGYGLFNIDITNNKKVVSYGNKKGTQKFKHFQISTVYKDKHNILWIAHNDGLNIWDPKKDTIYYFNKSNGLCDNSVSGILEDNRNNIWVTTPNGLSILTVSYDANDNLSISSKNYSVRDGLMDNYFNKHSILQLRNGDILLGNLDGYTIINPNKLLKENRPVSKIIFTGLTLGNQTIEVDSVYNGHKLLQHSTELLSKLTLRHDDRLITLKFTSTDLLNADKVKYFYKIEGFNTEWIPIQDNKIAISALPAGNYKLLVKAYDNASGWNDNIKVLALSVLPPFYLTIWAYLFYGLTIAALIWYTVRRSKIRHHLKLEEQREKMNREKEWQINEMKLNFFTNISHDLRTPLTLIITPLQVLLNDSMDEVMRKKINVIHKNAQQLLSLINSLLDFRKLDAGIVSLNLKASEFVSFAEDICSSFNVYAAERNIQLSFESEIDSLLMEFDKDKIQKTLANLLSNAFKYTPDGGKIQVKISRNDTQVCVKVLDTGSGINDKDKPLVFDRFYQGEQSQNETGSGLGLHIANEYIQLHGGTITIEDNIPHGCAFTFKIPIRESSEKNLMLNPAQADIITIEEEEEEEEEEKTESPAQQLVLFVDDNKDLCEFIEDNLKDDFTVLTAHNGQEAIELLQKHNITVIVSDVMMPIMDGIELCKLVKTNIYWSHIPVILLTARTAEEYHIDGLKYGADDYITKPFNIHILKLRINKFIEWTKKSHAAFKQKIDVNPQEITITSLDEIFIEKAIKAVEQHISDTEFSVENLGDTLGLSRGHLYKKLMFITGKGPAEFIRTIRLKRGRQLLDKSQLQVSQIAYEVGFNSPKRFSKYFREEFGLSPSEYLKLHKKL</sequence>
<feature type="domain" description="Histidine kinase" evidence="15">
    <location>
        <begin position="847"/>
        <end position="1061"/>
    </location>
</feature>
<dbReference type="Gene3D" id="3.30.565.10">
    <property type="entry name" value="Histidine kinase-like ATPase, C-terminal domain"/>
    <property type="match status" value="1"/>
</dbReference>
<dbReference type="PANTHER" id="PTHR43547:SF2">
    <property type="entry name" value="HYBRID SIGNAL TRANSDUCTION HISTIDINE KINASE C"/>
    <property type="match status" value="1"/>
</dbReference>
<keyword evidence="10" id="KW-0238">DNA-binding</keyword>
<dbReference type="GO" id="GO:0005524">
    <property type="term" value="F:ATP binding"/>
    <property type="evidence" value="ECO:0007669"/>
    <property type="project" value="UniProtKB-KW"/>
</dbReference>
<evidence type="ECO:0000259" key="15">
    <source>
        <dbReference type="PROSITE" id="PS50109"/>
    </source>
</evidence>
<feature type="domain" description="HTH araC/xylS-type" evidence="14">
    <location>
        <begin position="1245"/>
        <end position="1344"/>
    </location>
</feature>
<dbReference type="InterPro" id="IPR003594">
    <property type="entry name" value="HATPase_dom"/>
</dbReference>
<dbReference type="Pfam" id="PF07494">
    <property type="entry name" value="Reg_prop"/>
    <property type="match status" value="5"/>
</dbReference>
<keyword evidence="6 17" id="KW-0418">Kinase</keyword>
<evidence type="ECO:0000256" key="3">
    <source>
        <dbReference type="ARBA" id="ARBA00022553"/>
    </source>
</evidence>
<dbReference type="InterPro" id="IPR004358">
    <property type="entry name" value="Sig_transdc_His_kin-like_C"/>
</dbReference>
<dbReference type="PANTHER" id="PTHR43547">
    <property type="entry name" value="TWO-COMPONENT HISTIDINE KINASE"/>
    <property type="match status" value="1"/>
</dbReference>
<dbReference type="InterPro" id="IPR018060">
    <property type="entry name" value="HTH_AraC"/>
</dbReference>
<evidence type="ECO:0000256" key="11">
    <source>
        <dbReference type="ARBA" id="ARBA00023163"/>
    </source>
</evidence>
<dbReference type="InterPro" id="IPR003661">
    <property type="entry name" value="HisK_dim/P_dom"/>
</dbReference>
<evidence type="ECO:0000256" key="1">
    <source>
        <dbReference type="ARBA" id="ARBA00000085"/>
    </source>
</evidence>
<evidence type="ECO:0000256" key="5">
    <source>
        <dbReference type="ARBA" id="ARBA00022741"/>
    </source>
</evidence>
<dbReference type="InterPro" id="IPR009057">
    <property type="entry name" value="Homeodomain-like_sf"/>
</dbReference>
<dbReference type="Gene3D" id="1.10.10.60">
    <property type="entry name" value="Homeodomain-like"/>
    <property type="match status" value="1"/>
</dbReference>
<dbReference type="Gene3D" id="2.130.10.10">
    <property type="entry name" value="YVTN repeat-like/Quinoprotein amine dehydrogenase"/>
    <property type="match status" value="2"/>
</dbReference>
<feature type="transmembrane region" description="Helical" evidence="13">
    <location>
        <begin position="789"/>
        <end position="811"/>
    </location>
</feature>
<dbReference type="InterPro" id="IPR001789">
    <property type="entry name" value="Sig_transdc_resp-reg_receiver"/>
</dbReference>
<evidence type="ECO:0000259" key="16">
    <source>
        <dbReference type="PROSITE" id="PS50110"/>
    </source>
</evidence>
<dbReference type="SUPFAM" id="SSF52172">
    <property type="entry name" value="CheY-like"/>
    <property type="match status" value="1"/>
</dbReference>
<evidence type="ECO:0000256" key="9">
    <source>
        <dbReference type="ARBA" id="ARBA00023015"/>
    </source>
</evidence>
<dbReference type="SMART" id="SM00388">
    <property type="entry name" value="HisKA"/>
    <property type="match status" value="1"/>
</dbReference>
<dbReference type="PRINTS" id="PR00344">
    <property type="entry name" value="BCTRLSENSOR"/>
</dbReference>
<dbReference type="InterPro" id="IPR011110">
    <property type="entry name" value="Reg_prop"/>
</dbReference>
<dbReference type="PROSITE" id="PS50110">
    <property type="entry name" value="RESPONSE_REGULATORY"/>
    <property type="match status" value="1"/>
</dbReference>
<keyword evidence="13" id="KW-0812">Transmembrane</keyword>
<keyword evidence="3 12" id="KW-0597">Phosphoprotein</keyword>
<dbReference type="InterPro" id="IPR036890">
    <property type="entry name" value="HATPase_C_sf"/>
</dbReference>
<evidence type="ECO:0000313" key="18">
    <source>
        <dbReference type="Proteomes" id="UP000290433"/>
    </source>
</evidence>
<evidence type="ECO:0000256" key="2">
    <source>
        <dbReference type="ARBA" id="ARBA00012438"/>
    </source>
</evidence>